<dbReference type="GO" id="GO:0016042">
    <property type="term" value="P:lipid catabolic process"/>
    <property type="evidence" value="ECO:0007669"/>
    <property type="project" value="UniProtKB-KW"/>
</dbReference>
<dbReference type="Gene3D" id="3.30.870.10">
    <property type="entry name" value="Endonuclease Chain A"/>
    <property type="match status" value="1"/>
</dbReference>
<keyword evidence="6" id="KW-0443">Lipid metabolism</keyword>
<gene>
    <name evidence="8" type="ORF">EU556_02025</name>
</gene>
<keyword evidence="4" id="KW-0378">Hydrolase</keyword>
<dbReference type="AlphaFoldDB" id="A0A4Z0PAG0"/>
<proteinExistence type="inferred from homology"/>
<keyword evidence="9" id="KW-1185">Reference proteome</keyword>
<dbReference type="EC" id="3.1.4.4" evidence="3"/>
<evidence type="ECO:0000259" key="7">
    <source>
        <dbReference type="PROSITE" id="PS50035"/>
    </source>
</evidence>
<dbReference type="EMBL" id="SRLA01000001">
    <property type="protein sequence ID" value="TGE09636.1"/>
    <property type="molecule type" value="Genomic_DNA"/>
</dbReference>
<evidence type="ECO:0000256" key="4">
    <source>
        <dbReference type="ARBA" id="ARBA00022801"/>
    </source>
</evidence>
<dbReference type="InterPro" id="IPR001736">
    <property type="entry name" value="PLipase_D/transphosphatidylase"/>
</dbReference>
<protein>
    <recommendedName>
        <fullName evidence="3">phospholipase D</fullName>
        <ecNumber evidence="3">3.1.4.4</ecNumber>
    </recommendedName>
</protein>
<dbReference type="PROSITE" id="PS50035">
    <property type="entry name" value="PLD"/>
    <property type="match status" value="1"/>
</dbReference>
<evidence type="ECO:0000256" key="5">
    <source>
        <dbReference type="ARBA" id="ARBA00022963"/>
    </source>
</evidence>
<feature type="domain" description="PLD phosphodiesterase" evidence="7">
    <location>
        <begin position="183"/>
        <end position="210"/>
    </location>
</feature>
<evidence type="ECO:0000256" key="6">
    <source>
        <dbReference type="ARBA" id="ARBA00023098"/>
    </source>
</evidence>
<dbReference type="InterPro" id="IPR051406">
    <property type="entry name" value="PLD_domain"/>
</dbReference>
<sequence>MSQPPAPAAAALLQQFRQAFADVNLSPEEAQQLRSSLTHYTQSGGSLDTLRHQLFALAQERFNTFKDKAVLEWLEEATALTSSEVAPRAPAELTQDLTYRSGVYFSPGLACVEAIQGFIQTAHRTLDVCVFTVADDRLTEALLLAHRRGVKLRLLTDNDKVYDQGSDVQQLYAAGVATRTDCTEYHMHHKFAVADGQAVLTGSYNWTRSAAAHNHENLLITQDPTIVGHYAQQFEQLWEQMAIFGEGSRPTAPRPGRR</sequence>
<dbReference type="PANTHER" id="PTHR43856:SF1">
    <property type="entry name" value="MITOCHONDRIAL CARDIOLIPIN HYDROLASE"/>
    <property type="match status" value="1"/>
</dbReference>
<dbReference type="RefSeq" id="WP_135430517.1">
    <property type="nucleotide sequence ID" value="NZ_SRLA01000001.1"/>
</dbReference>
<reference evidence="8 9" key="1">
    <citation type="submission" date="2019-04" db="EMBL/GenBank/DDBJ databases">
        <authorList>
            <person name="Feng G."/>
            <person name="Zhang J."/>
            <person name="Zhu H."/>
        </authorList>
    </citation>
    <scope>NUCLEOTIDE SEQUENCE [LARGE SCALE GENOMIC DNA]</scope>
    <source>
        <strain evidence="8 9">92R-1</strain>
    </source>
</reference>
<keyword evidence="5" id="KW-0442">Lipid degradation</keyword>
<comment type="caution">
    <text evidence="8">The sequence shown here is derived from an EMBL/GenBank/DDBJ whole genome shotgun (WGS) entry which is preliminary data.</text>
</comment>
<dbReference type="CDD" id="cd09171">
    <property type="entry name" value="PLDc_vPLD6_like"/>
    <property type="match status" value="1"/>
</dbReference>
<evidence type="ECO:0000256" key="2">
    <source>
        <dbReference type="ARBA" id="ARBA00008664"/>
    </source>
</evidence>
<evidence type="ECO:0000256" key="1">
    <source>
        <dbReference type="ARBA" id="ARBA00000798"/>
    </source>
</evidence>
<accession>A0A4Z0PAG0</accession>
<dbReference type="GO" id="GO:0016891">
    <property type="term" value="F:RNA endonuclease activity producing 5'-phosphomonoesters, hydrolytic mechanism"/>
    <property type="evidence" value="ECO:0007669"/>
    <property type="project" value="TreeGrafter"/>
</dbReference>
<dbReference type="SUPFAM" id="SSF56024">
    <property type="entry name" value="Phospholipase D/nuclease"/>
    <property type="match status" value="1"/>
</dbReference>
<comment type="similarity">
    <text evidence="2">Belongs to the phospholipase D family.</text>
</comment>
<dbReference type="GO" id="GO:0006793">
    <property type="term" value="P:phosphorus metabolic process"/>
    <property type="evidence" value="ECO:0007669"/>
    <property type="project" value="UniProtKB-ARBA"/>
</dbReference>
<dbReference type="PANTHER" id="PTHR43856">
    <property type="entry name" value="CARDIOLIPIN HYDROLASE"/>
    <property type="match status" value="1"/>
</dbReference>
<name>A0A4Z0PAG0_9BACT</name>
<comment type="catalytic activity">
    <reaction evidence="1">
        <text>a 1,2-diacyl-sn-glycero-3-phosphocholine + H2O = a 1,2-diacyl-sn-glycero-3-phosphate + choline + H(+)</text>
        <dbReference type="Rhea" id="RHEA:14445"/>
        <dbReference type="ChEBI" id="CHEBI:15354"/>
        <dbReference type="ChEBI" id="CHEBI:15377"/>
        <dbReference type="ChEBI" id="CHEBI:15378"/>
        <dbReference type="ChEBI" id="CHEBI:57643"/>
        <dbReference type="ChEBI" id="CHEBI:58608"/>
        <dbReference type="EC" id="3.1.4.4"/>
    </reaction>
</comment>
<dbReference type="Pfam" id="PF13091">
    <property type="entry name" value="PLDc_2"/>
    <property type="match status" value="1"/>
</dbReference>
<dbReference type="Proteomes" id="UP000298337">
    <property type="component" value="Unassembled WGS sequence"/>
</dbReference>
<dbReference type="OrthoDB" id="9762009at2"/>
<dbReference type="InterPro" id="IPR025202">
    <property type="entry name" value="PLD-like_dom"/>
</dbReference>
<organism evidence="8 9">
    <name type="scientific">Hymenobacter fodinae</name>
    <dbReference type="NCBI Taxonomy" id="2510796"/>
    <lineage>
        <taxon>Bacteria</taxon>
        <taxon>Pseudomonadati</taxon>
        <taxon>Bacteroidota</taxon>
        <taxon>Cytophagia</taxon>
        <taxon>Cytophagales</taxon>
        <taxon>Hymenobacteraceae</taxon>
        <taxon>Hymenobacter</taxon>
    </lineage>
</organism>
<evidence type="ECO:0000313" key="9">
    <source>
        <dbReference type="Proteomes" id="UP000298337"/>
    </source>
</evidence>
<evidence type="ECO:0000313" key="8">
    <source>
        <dbReference type="EMBL" id="TGE09636.1"/>
    </source>
</evidence>
<evidence type="ECO:0000256" key="3">
    <source>
        <dbReference type="ARBA" id="ARBA00012027"/>
    </source>
</evidence>
<dbReference type="GO" id="GO:0004630">
    <property type="term" value="F:phospholipase D activity"/>
    <property type="evidence" value="ECO:0007669"/>
    <property type="project" value="UniProtKB-EC"/>
</dbReference>